<dbReference type="InterPro" id="IPR001763">
    <property type="entry name" value="Rhodanese-like_dom"/>
</dbReference>
<dbReference type="InterPro" id="IPR036873">
    <property type="entry name" value="Rhodanese-like_dom_sf"/>
</dbReference>
<sequence>MGKFPVKGLLVLWVGFGLLGLGGCEKKAVTQSGVVTEVTVQTAAEVLAQGPVTVLDVRSPEEFESGHVSGAILTNFNGPDFQTQLAALDRSQPYLVYCQSGVRSRRAVELMEQMGFKKIYHLTQGASGGLPEAKAMALQP</sequence>
<dbReference type="Gene3D" id="3.40.250.10">
    <property type="entry name" value="Rhodanese-like domain"/>
    <property type="match status" value="1"/>
</dbReference>
<dbReference type="SUPFAM" id="SSF52821">
    <property type="entry name" value="Rhodanese/Cell cycle control phosphatase"/>
    <property type="match status" value="1"/>
</dbReference>
<proteinExistence type="predicted"/>
<dbReference type="PROSITE" id="PS50206">
    <property type="entry name" value="RHODANESE_3"/>
    <property type="match status" value="1"/>
</dbReference>
<dbReference type="PROSITE" id="PS51257">
    <property type="entry name" value="PROKAR_LIPOPROTEIN"/>
    <property type="match status" value="1"/>
</dbReference>
<name>A0A1F6GPK9_9PROT</name>
<accession>A0A1F6GPK9</accession>
<evidence type="ECO:0000313" key="3">
    <source>
        <dbReference type="Proteomes" id="UP000177583"/>
    </source>
</evidence>
<comment type="caution">
    <text evidence="2">The sequence shown here is derived from an EMBL/GenBank/DDBJ whole genome shotgun (WGS) entry which is preliminary data.</text>
</comment>
<dbReference type="PANTHER" id="PTHR43031:SF1">
    <property type="entry name" value="PYRIDINE NUCLEOTIDE-DISULPHIDE OXIDOREDUCTASE"/>
    <property type="match status" value="1"/>
</dbReference>
<reference evidence="2 3" key="1">
    <citation type="journal article" date="2016" name="Nat. Commun.">
        <title>Thousands of microbial genomes shed light on interconnected biogeochemical processes in an aquifer system.</title>
        <authorList>
            <person name="Anantharaman K."/>
            <person name="Brown C.T."/>
            <person name="Hug L.A."/>
            <person name="Sharon I."/>
            <person name="Castelle C.J."/>
            <person name="Probst A.J."/>
            <person name="Thomas B.C."/>
            <person name="Singh A."/>
            <person name="Wilkins M.J."/>
            <person name="Karaoz U."/>
            <person name="Brodie E.L."/>
            <person name="Williams K.H."/>
            <person name="Hubbard S.S."/>
            <person name="Banfield J.F."/>
        </authorList>
    </citation>
    <scope>NUCLEOTIDE SEQUENCE [LARGE SCALE GENOMIC DNA]</scope>
</reference>
<dbReference type="SMART" id="SM00450">
    <property type="entry name" value="RHOD"/>
    <property type="match status" value="1"/>
</dbReference>
<gene>
    <name evidence="2" type="ORF">A2557_04475</name>
</gene>
<evidence type="ECO:0000313" key="2">
    <source>
        <dbReference type="EMBL" id="OGH00106.1"/>
    </source>
</evidence>
<dbReference type="Proteomes" id="UP000177583">
    <property type="component" value="Unassembled WGS sequence"/>
</dbReference>
<dbReference type="EMBL" id="MFNF01000050">
    <property type="protein sequence ID" value="OGH00106.1"/>
    <property type="molecule type" value="Genomic_DNA"/>
</dbReference>
<organism evidence="2 3">
    <name type="scientific">Candidatus Lambdaproteobacteria bacterium RIFOXYD2_FULL_56_26</name>
    <dbReference type="NCBI Taxonomy" id="1817773"/>
    <lineage>
        <taxon>Bacteria</taxon>
        <taxon>Pseudomonadati</taxon>
        <taxon>Pseudomonadota</taxon>
        <taxon>Candidatus Lambdaproteobacteria</taxon>
    </lineage>
</organism>
<dbReference type="AlphaFoldDB" id="A0A1F6GPK9"/>
<dbReference type="PANTHER" id="PTHR43031">
    <property type="entry name" value="FAD-DEPENDENT OXIDOREDUCTASE"/>
    <property type="match status" value="1"/>
</dbReference>
<evidence type="ECO:0000259" key="1">
    <source>
        <dbReference type="PROSITE" id="PS50206"/>
    </source>
</evidence>
<protein>
    <recommendedName>
        <fullName evidence="1">Rhodanese domain-containing protein</fullName>
    </recommendedName>
</protein>
<feature type="domain" description="Rhodanese" evidence="1">
    <location>
        <begin position="48"/>
        <end position="134"/>
    </location>
</feature>
<dbReference type="InterPro" id="IPR050229">
    <property type="entry name" value="GlpE_sulfurtransferase"/>
</dbReference>
<dbReference type="Pfam" id="PF00581">
    <property type="entry name" value="Rhodanese"/>
    <property type="match status" value="1"/>
</dbReference>
<dbReference type="CDD" id="cd00158">
    <property type="entry name" value="RHOD"/>
    <property type="match status" value="1"/>
</dbReference>